<dbReference type="PANTHER" id="PTHR48059:SF30">
    <property type="entry name" value="OS06G0587000 PROTEIN"/>
    <property type="match status" value="1"/>
</dbReference>
<dbReference type="Gene3D" id="3.80.10.10">
    <property type="entry name" value="Ribonuclease Inhibitor"/>
    <property type="match status" value="2"/>
</dbReference>
<dbReference type="InterPro" id="IPR032675">
    <property type="entry name" value="LRR_dom_sf"/>
</dbReference>
<dbReference type="Pfam" id="PF00646">
    <property type="entry name" value="F-box"/>
    <property type="match status" value="1"/>
</dbReference>
<comment type="caution">
    <text evidence="4">The sequence shown here is derived from an EMBL/GenBank/DDBJ whole genome shotgun (WGS) entry which is preliminary data.</text>
</comment>
<protein>
    <submittedName>
        <fullName evidence="4">L domain-like protein</fullName>
    </submittedName>
</protein>
<keyword evidence="5" id="KW-1185">Reference proteome</keyword>
<dbReference type="SUPFAM" id="SSF52058">
    <property type="entry name" value="L domain-like"/>
    <property type="match status" value="1"/>
</dbReference>
<proteinExistence type="predicted"/>
<dbReference type="AlphaFoldDB" id="A0A1Y2CDW5"/>
<dbReference type="Pfam" id="PF00560">
    <property type="entry name" value="LRR_1"/>
    <property type="match status" value="2"/>
</dbReference>
<evidence type="ECO:0000313" key="5">
    <source>
        <dbReference type="Proteomes" id="UP000193642"/>
    </source>
</evidence>
<name>A0A1Y2CDW5_9FUNG</name>
<dbReference type="OrthoDB" id="676979at2759"/>
<sequence>MCILLDLPDELLVQVFSWIHPSKVFKFRRLSKRMDALLSSKHFAHRDLIQAFGQPGQASTILQHSDITSFFFFAPLAVQNAFAGGYGHMYDEMKLRTKVHRSYALPPSISHFKNLVRLNITGLCGSIPSEIGSLSHLQELIITDSPSLTPAPFPEAIGNIGGLVRLGMSFCNLTGPFPRAVCRLANLEFMSLCHNNLYGPVPSAIESLVNLRTFGVQCNELSGSIPEELGDLVNLKCLYLGGNKFSGNIPASLGNLEDLETLVAYDNQLEGFVPIEFQNLVNLQECDLSGNSDLSCEFDFSVLEI</sequence>
<evidence type="ECO:0000256" key="1">
    <source>
        <dbReference type="ARBA" id="ARBA00004196"/>
    </source>
</evidence>
<dbReference type="InterPro" id="IPR051848">
    <property type="entry name" value="PGIP"/>
</dbReference>
<reference evidence="4 5" key="1">
    <citation type="submission" date="2016-07" db="EMBL/GenBank/DDBJ databases">
        <title>Pervasive Adenine N6-methylation of Active Genes in Fungi.</title>
        <authorList>
            <consortium name="DOE Joint Genome Institute"/>
            <person name="Mondo S.J."/>
            <person name="Dannebaum R.O."/>
            <person name="Kuo R.C."/>
            <person name="Labutti K."/>
            <person name="Haridas S."/>
            <person name="Kuo A."/>
            <person name="Salamov A."/>
            <person name="Ahrendt S.R."/>
            <person name="Lipzen A."/>
            <person name="Sullivan W."/>
            <person name="Andreopoulos W.B."/>
            <person name="Clum A."/>
            <person name="Lindquist E."/>
            <person name="Daum C."/>
            <person name="Ramamoorthy G.K."/>
            <person name="Gryganskyi A."/>
            <person name="Culley D."/>
            <person name="Magnuson J.K."/>
            <person name="James T.Y."/>
            <person name="O'Malley M.A."/>
            <person name="Stajich J.E."/>
            <person name="Spatafora J.W."/>
            <person name="Visel A."/>
            <person name="Grigoriev I.V."/>
        </authorList>
    </citation>
    <scope>NUCLEOTIDE SEQUENCE [LARGE SCALE GENOMIC DNA]</scope>
    <source>
        <strain evidence="4 5">JEL800</strain>
    </source>
</reference>
<dbReference type="EMBL" id="MCGO01000020">
    <property type="protein sequence ID" value="ORY45116.1"/>
    <property type="molecule type" value="Genomic_DNA"/>
</dbReference>
<dbReference type="InterPro" id="IPR036047">
    <property type="entry name" value="F-box-like_dom_sf"/>
</dbReference>
<organism evidence="4 5">
    <name type="scientific">Rhizoclosmatium globosum</name>
    <dbReference type="NCBI Taxonomy" id="329046"/>
    <lineage>
        <taxon>Eukaryota</taxon>
        <taxon>Fungi</taxon>
        <taxon>Fungi incertae sedis</taxon>
        <taxon>Chytridiomycota</taxon>
        <taxon>Chytridiomycota incertae sedis</taxon>
        <taxon>Chytridiomycetes</taxon>
        <taxon>Chytridiales</taxon>
        <taxon>Chytriomycetaceae</taxon>
        <taxon>Rhizoclosmatium</taxon>
    </lineage>
</organism>
<dbReference type="InterPro" id="IPR001611">
    <property type="entry name" value="Leu-rich_rpt"/>
</dbReference>
<feature type="domain" description="F-box" evidence="3">
    <location>
        <begin position="1"/>
        <end position="48"/>
    </location>
</feature>
<dbReference type="PANTHER" id="PTHR48059">
    <property type="entry name" value="POLYGALACTURONASE INHIBITOR 1"/>
    <property type="match status" value="1"/>
</dbReference>
<dbReference type="SUPFAM" id="SSF81383">
    <property type="entry name" value="F-box domain"/>
    <property type="match status" value="1"/>
</dbReference>
<evidence type="ECO:0000313" key="4">
    <source>
        <dbReference type="EMBL" id="ORY45116.1"/>
    </source>
</evidence>
<dbReference type="InterPro" id="IPR001810">
    <property type="entry name" value="F-box_dom"/>
</dbReference>
<evidence type="ECO:0000256" key="2">
    <source>
        <dbReference type="ARBA" id="ARBA00022737"/>
    </source>
</evidence>
<accession>A0A1Y2CDW5</accession>
<evidence type="ECO:0000259" key="3">
    <source>
        <dbReference type="PROSITE" id="PS50181"/>
    </source>
</evidence>
<comment type="subcellular location">
    <subcellularLocation>
        <location evidence="1">Cell envelope</location>
    </subcellularLocation>
</comment>
<dbReference type="PROSITE" id="PS50181">
    <property type="entry name" value="FBOX"/>
    <property type="match status" value="1"/>
</dbReference>
<keyword evidence="2" id="KW-0677">Repeat</keyword>
<dbReference type="FunFam" id="3.80.10.10:FF:000383">
    <property type="entry name" value="Leucine-rich repeat receptor protein kinase EMS1"/>
    <property type="match status" value="1"/>
</dbReference>
<gene>
    <name evidence="4" type="ORF">BCR33DRAFT_193702</name>
</gene>
<dbReference type="Proteomes" id="UP000193642">
    <property type="component" value="Unassembled WGS sequence"/>
</dbReference>